<evidence type="ECO:0000256" key="6">
    <source>
        <dbReference type="ARBA" id="ARBA00023125"/>
    </source>
</evidence>
<comment type="catalytic activity">
    <reaction evidence="7 8">
        <text>DNA(n) + a 2'-deoxyribonucleoside 5'-triphosphate = DNA(n+1) + diphosphate</text>
        <dbReference type="Rhea" id="RHEA:22508"/>
        <dbReference type="Rhea" id="RHEA-COMP:17339"/>
        <dbReference type="Rhea" id="RHEA-COMP:17340"/>
        <dbReference type="ChEBI" id="CHEBI:33019"/>
        <dbReference type="ChEBI" id="CHEBI:61560"/>
        <dbReference type="ChEBI" id="CHEBI:173112"/>
        <dbReference type="EC" id="2.7.7.7"/>
    </reaction>
</comment>
<keyword evidence="8" id="KW-0235">DNA replication</keyword>
<evidence type="ECO:0000256" key="4">
    <source>
        <dbReference type="ARBA" id="ARBA00022932"/>
    </source>
</evidence>
<evidence type="ECO:0000313" key="13">
    <source>
        <dbReference type="Proteomes" id="UP001162098"/>
    </source>
</evidence>
<evidence type="ECO:0000256" key="2">
    <source>
        <dbReference type="ARBA" id="ARBA00022679"/>
    </source>
</evidence>
<protein>
    <recommendedName>
        <fullName evidence="8">DNA polymerase</fullName>
        <ecNumber evidence="8">2.7.7.7</ecNumber>
    </recommendedName>
</protein>
<keyword evidence="4 8" id="KW-0239">DNA-directed DNA polymerase</keyword>
<dbReference type="GO" id="GO:0006287">
    <property type="term" value="P:base-excision repair, gap-filling"/>
    <property type="evidence" value="ECO:0007669"/>
    <property type="project" value="TreeGrafter"/>
</dbReference>
<dbReference type="InterPro" id="IPR036397">
    <property type="entry name" value="RNaseH_sf"/>
</dbReference>
<dbReference type="Gene3D" id="1.10.287.690">
    <property type="entry name" value="Helix hairpin bin"/>
    <property type="match status" value="1"/>
</dbReference>
<dbReference type="EC" id="2.7.7.7" evidence="8"/>
<dbReference type="PRINTS" id="PR00106">
    <property type="entry name" value="DNAPOLB"/>
</dbReference>
<dbReference type="InterPro" id="IPR050240">
    <property type="entry name" value="DNA_pol_type-B"/>
</dbReference>
<dbReference type="SMART" id="SM00486">
    <property type="entry name" value="POLBc"/>
    <property type="match status" value="1"/>
</dbReference>
<reference evidence="12 13" key="1">
    <citation type="submission" date="2020-09" db="EMBL/GenBank/DDBJ databases">
        <authorList>
            <person name="Zhang R."/>
            <person name="Garcia K."/>
            <person name="Ogata H."/>
        </authorList>
    </citation>
    <scope>NUCLEOTIDE SEQUENCE [LARGE SCALE GENOMIC DNA]</scope>
    <source>
        <strain evidence="13">stheno</strain>
    </source>
</reference>
<dbReference type="GO" id="GO:0003677">
    <property type="term" value="F:DNA binding"/>
    <property type="evidence" value="ECO:0007669"/>
    <property type="project" value="UniProtKB-KW"/>
</dbReference>
<evidence type="ECO:0000256" key="8">
    <source>
        <dbReference type="RuleBase" id="RU000442"/>
    </source>
</evidence>
<keyword evidence="6 8" id="KW-0238">DNA-binding</keyword>
<dbReference type="Gene3D" id="3.30.420.10">
    <property type="entry name" value="Ribonuclease H-like superfamily/Ribonuclease H"/>
    <property type="match status" value="1"/>
</dbReference>
<dbReference type="Pfam" id="PF00136">
    <property type="entry name" value="DNA_pol_B"/>
    <property type="match status" value="1"/>
</dbReference>
<dbReference type="KEGG" id="vg:80543758"/>
<keyword evidence="13" id="KW-1185">Reference proteome</keyword>
<feature type="compositionally biased region" description="Low complexity" evidence="9">
    <location>
        <begin position="1222"/>
        <end position="1234"/>
    </location>
</feature>
<feature type="domain" description="DNA-directed DNA polymerase family B exonuclease" evidence="11">
    <location>
        <begin position="283"/>
        <end position="385"/>
    </location>
</feature>
<feature type="compositionally biased region" description="Acidic residues" evidence="9">
    <location>
        <begin position="1242"/>
        <end position="1251"/>
    </location>
</feature>
<evidence type="ECO:0000256" key="1">
    <source>
        <dbReference type="ARBA" id="ARBA00005755"/>
    </source>
</evidence>
<evidence type="ECO:0000259" key="11">
    <source>
        <dbReference type="Pfam" id="PF03104"/>
    </source>
</evidence>
<dbReference type="InterPro" id="IPR006133">
    <property type="entry name" value="DNA-dir_DNA_pol_B_exonuc"/>
</dbReference>
<dbReference type="InterPro" id="IPR006134">
    <property type="entry name" value="DNA-dir_DNA_pol_B_multi_dom"/>
</dbReference>
<dbReference type="SUPFAM" id="SSF53098">
    <property type="entry name" value="Ribonuclease H-like"/>
    <property type="match status" value="1"/>
</dbReference>
<feature type="compositionally biased region" description="Basic and acidic residues" evidence="9">
    <location>
        <begin position="8"/>
        <end position="21"/>
    </location>
</feature>
<dbReference type="PANTHER" id="PTHR10322:SF23">
    <property type="entry name" value="DNA POLYMERASE DELTA CATALYTIC SUBUNIT"/>
    <property type="match status" value="1"/>
</dbReference>
<evidence type="ECO:0000313" key="12">
    <source>
        <dbReference type="EMBL" id="QPB44562.1"/>
    </source>
</evidence>
<evidence type="ECO:0000256" key="7">
    <source>
        <dbReference type="ARBA" id="ARBA00049244"/>
    </source>
</evidence>
<accession>A0A7S7YG54</accession>
<dbReference type="Gene3D" id="3.90.1600.10">
    <property type="entry name" value="Palm domain of DNA polymerase"/>
    <property type="match status" value="1"/>
</dbReference>
<dbReference type="PANTHER" id="PTHR10322">
    <property type="entry name" value="DNA POLYMERASE CATALYTIC SUBUNIT"/>
    <property type="match status" value="1"/>
</dbReference>
<dbReference type="SUPFAM" id="SSF56672">
    <property type="entry name" value="DNA/RNA polymerases"/>
    <property type="match status" value="1"/>
</dbReference>
<proteinExistence type="inferred from homology"/>
<feature type="region of interest" description="Disordered" evidence="9">
    <location>
        <begin position="1216"/>
        <end position="1266"/>
    </location>
</feature>
<dbReference type="Gene3D" id="3.30.342.10">
    <property type="entry name" value="DNA Polymerase, chain B, domain 1"/>
    <property type="match status" value="1"/>
</dbReference>
<dbReference type="GO" id="GO:0008296">
    <property type="term" value="F:3'-5'-DNA exonuclease activity"/>
    <property type="evidence" value="ECO:0007669"/>
    <property type="project" value="TreeGrafter"/>
</dbReference>
<dbReference type="GO" id="GO:0045004">
    <property type="term" value="P:DNA replication proofreading"/>
    <property type="evidence" value="ECO:0007669"/>
    <property type="project" value="TreeGrafter"/>
</dbReference>
<evidence type="ECO:0000259" key="10">
    <source>
        <dbReference type="Pfam" id="PF00136"/>
    </source>
</evidence>
<dbReference type="EMBL" id="MW018138">
    <property type="protein sequence ID" value="QPB44562.1"/>
    <property type="molecule type" value="Genomic_DNA"/>
</dbReference>
<dbReference type="InterPro" id="IPR023211">
    <property type="entry name" value="DNA_pol_palm_dom_sf"/>
</dbReference>
<dbReference type="GO" id="GO:0000166">
    <property type="term" value="F:nucleotide binding"/>
    <property type="evidence" value="ECO:0007669"/>
    <property type="project" value="InterPro"/>
</dbReference>
<comment type="similarity">
    <text evidence="1 8">Belongs to the DNA polymerase type-B family.</text>
</comment>
<dbReference type="GO" id="GO:0039693">
    <property type="term" value="P:viral DNA genome replication"/>
    <property type="evidence" value="ECO:0007669"/>
    <property type="project" value="UniProtKB-KW"/>
</dbReference>
<keyword evidence="2 8" id="KW-0808">Transferase</keyword>
<dbReference type="GO" id="GO:0003887">
    <property type="term" value="F:DNA-directed DNA polymerase activity"/>
    <property type="evidence" value="ECO:0007669"/>
    <property type="project" value="UniProtKB-KW"/>
</dbReference>
<organism evidence="12 13">
    <name type="scientific">Medusavirus stheno T3</name>
    <dbReference type="NCBI Taxonomy" id="3069717"/>
    <lineage>
        <taxon>Viruses</taxon>
        <taxon>Varidnaviria</taxon>
        <taxon>Bamfordvirae</taxon>
        <taxon>Nucleocytoviricota</taxon>
        <taxon>Megaviricetes</taxon>
        <taxon>Mamonoviridae</taxon>
        <taxon>Medusavirus</taxon>
        <taxon>Medusavirus sthenus</taxon>
    </lineage>
</organism>
<dbReference type="InterPro" id="IPR017964">
    <property type="entry name" value="DNA-dir_DNA_pol_B_CS"/>
</dbReference>
<keyword evidence="3 8" id="KW-0548">Nucleotidyltransferase</keyword>
<dbReference type="Proteomes" id="UP001162098">
    <property type="component" value="Segment"/>
</dbReference>
<dbReference type="InterPro" id="IPR042087">
    <property type="entry name" value="DNA_pol_B_thumb"/>
</dbReference>
<feature type="region of interest" description="Disordered" evidence="9">
    <location>
        <begin position="1"/>
        <end position="50"/>
    </location>
</feature>
<evidence type="ECO:0000256" key="3">
    <source>
        <dbReference type="ARBA" id="ARBA00022695"/>
    </source>
</evidence>
<evidence type="ECO:0000256" key="9">
    <source>
        <dbReference type="SAM" id="MobiDB-lite"/>
    </source>
</evidence>
<feature type="domain" description="DNA-directed DNA polymerase family B multifunctional" evidence="10">
    <location>
        <begin position="678"/>
        <end position="1140"/>
    </location>
</feature>
<sequence>MHNGWRQRKNENYRDADEHMRWPLPELPTSTAPNKRMRREDSDRGGGGGMDDPFLSFIPSDYTWTPDARWPQPREPWCRSHDPATDDLELFILKIEQYTQTPTVHKCQWPADMVRGTGKVHTIRIFGLTAEGRTVTLEVHGYCPYLYVYAPTRLLKAPRDERGQVLDEIQGAFEDAILDSPYRYNDHSKRTPAIANVELRPRRALNKFYPPTEKEVAINKRAFEGKPLPEDATGDDGSKKDVMVMVSTYLEEDLKLLRSAIHGVSLRGKVIDDHEMLAGVQRETFDSDIELTMRFMSDLGLKGCNWLRVPAGSYDLVRNVPARQLVQSLDTADVKNLAGTGFFRTRTFTQTIANCRWDSIVAINDRDEYPQKMRVLSFDLETKSLNPVDEQGAEPYRLGDIMDENDDNMPVANDPLDARAAERISEATQNDEEVDEETKRRAGEVNWSAPRDNGAGIIQISAVLMEYPSHEIVKKALFTLGDVVPKLVGEDVDNFVFGQQPGDLNFNNDKEERRMLHAFTRYMALADPDVITGYNILGFDWNYLIQRYEYLGIPPLLGRTGKPVKVNKNVFQSRSQGTREYMRPEMDGRISLDMRVEVERSGRKLRQYKLDVVAMVYLDERKEDVHYTNIPVLWRGTRAERSLLGRYCVKDSVLPLLLMKKLNTLTSMMAMSRTTGIDFQALLVRGQSIRVFRQIRDAAIAAMWVMPFFPRDMDIPVDADKRGPKGYKGAIVIDPKKGYYLEWTFIYDFASLYPSIIMAWNLCYTTLVPPAEVAKLRLTHPEWLQAPNERGHVFLHKWVRRGLLPEILARLTRSRGLVKKKMQEAHDAGDYVMESVHNANQNAIKVSSNSVYGFTGATVGKLPCLPVAESVTCYGRDLIVKTRDCIEKVHHDPETGEEIWPGGEVTYGDTDSVMVRIAPRFNNQDVPTMIKLAAVGQKLINALFSHLPPLKIEFEKFFKPFIQRGKKKYAGWKILIDATKPNGYYEVLHVSGLESVRRDTALVVSKTVRRALELALQEGNPEAARQFVIDVVGRMHRREIPIEDFVITRGLTKAEYTTPQPHSELNKRIKRRERSDQAGYTIGDRIPYVMCTLSAGGRGQKPKVSDNAEDPKYAQDNNIPLDVKYYLARMDKPIRKIMDKVFGKGHTANHIFNGPHTQFVVVPTCQGRKGTLGDHFRVLGRNKSSNKVATATATAEAPKIKPMEWCEADNRKKRPLSALEQWAAPAARRAPTWAEKGKDKAEDEDEMEVADEPPSWIDESLHEYML</sequence>
<dbReference type="Gene3D" id="1.10.132.60">
    <property type="entry name" value="DNA polymerase family B, C-terminal domain"/>
    <property type="match status" value="1"/>
</dbReference>
<name>A0A7S7YG54_9VIRU</name>
<dbReference type="InterPro" id="IPR006172">
    <property type="entry name" value="DNA-dir_DNA_pol_B"/>
</dbReference>
<keyword evidence="5" id="KW-1194">Viral DNA replication</keyword>
<dbReference type="GO" id="GO:0006297">
    <property type="term" value="P:nucleotide-excision repair, DNA gap filling"/>
    <property type="evidence" value="ECO:0007669"/>
    <property type="project" value="TreeGrafter"/>
</dbReference>
<dbReference type="InterPro" id="IPR012337">
    <property type="entry name" value="RNaseH-like_sf"/>
</dbReference>
<dbReference type="PROSITE" id="PS00116">
    <property type="entry name" value="DNA_POLYMERASE_B"/>
    <property type="match status" value="1"/>
</dbReference>
<evidence type="ECO:0000256" key="5">
    <source>
        <dbReference type="ARBA" id="ARBA00023109"/>
    </source>
</evidence>
<feature type="domain" description="DNA-directed DNA polymerase family B exonuclease" evidence="11">
    <location>
        <begin position="447"/>
        <end position="613"/>
    </location>
</feature>
<dbReference type="Pfam" id="PF03104">
    <property type="entry name" value="DNA_pol_B_exo1"/>
    <property type="match status" value="2"/>
</dbReference>
<dbReference type="InterPro" id="IPR043502">
    <property type="entry name" value="DNA/RNA_pol_sf"/>
</dbReference>